<protein>
    <submittedName>
        <fullName evidence="3">Uncharacterized protein</fullName>
    </submittedName>
</protein>
<comment type="caution">
    <text evidence="3">The sequence shown here is derived from an EMBL/GenBank/DDBJ whole genome shotgun (WGS) entry which is preliminary data.</text>
</comment>
<evidence type="ECO:0000313" key="3">
    <source>
        <dbReference type="EMBL" id="MBO8462312.1"/>
    </source>
</evidence>
<keyword evidence="2" id="KW-0472">Membrane</keyword>
<proteinExistence type="predicted"/>
<dbReference type="Proteomes" id="UP000823618">
    <property type="component" value="Unassembled WGS sequence"/>
</dbReference>
<feature type="transmembrane region" description="Helical" evidence="2">
    <location>
        <begin position="107"/>
        <end position="133"/>
    </location>
</feature>
<feature type="compositionally biased region" description="Acidic residues" evidence="1">
    <location>
        <begin position="48"/>
        <end position="57"/>
    </location>
</feature>
<evidence type="ECO:0000256" key="2">
    <source>
        <dbReference type="SAM" id="Phobius"/>
    </source>
</evidence>
<dbReference type="EMBL" id="JADIML010000004">
    <property type="protein sequence ID" value="MBO8462312.1"/>
    <property type="molecule type" value="Genomic_DNA"/>
</dbReference>
<feature type="region of interest" description="Disordered" evidence="1">
    <location>
        <begin position="76"/>
        <end position="95"/>
    </location>
</feature>
<feature type="region of interest" description="Disordered" evidence="1">
    <location>
        <begin position="1"/>
        <end position="68"/>
    </location>
</feature>
<keyword evidence="2" id="KW-0812">Transmembrane</keyword>
<organism evidence="3 4">
    <name type="scientific">Candidatus Scybalomonas excrementavium</name>
    <dbReference type="NCBI Taxonomy" id="2840943"/>
    <lineage>
        <taxon>Bacteria</taxon>
        <taxon>Bacillati</taxon>
        <taxon>Bacillota</taxon>
        <taxon>Clostridia</taxon>
        <taxon>Lachnospirales</taxon>
        <taxon>Lachnospiraceae</taxon>
        <taxon>Lachnospiraceae incertae sedis</taxon>
        <taxon>Candidatus Scybalomonas</taxon>
    </lineage>
</organism>
<feature type="compositionally biased region" description="Low complexity" evidence="1">
    <location>
        <begin position="13"/>
        <end position="23"/>
    </location>
</feature>
<sequence>TATTETKTEVVEVESTTKTSSTEETSKETTKKSSEEKEEETTTKESADETEVVEETTESSSGMNLIHEAEGLVLSDDSLLQDTSDQTTEDTENSTANTVIPALSWTLVWQCILIITLPSLIIGSALFGALIFLKKREED</sequence>
<gene>
    <name evidence="3" type="ORF">IAC13_00090</name>
</gene>
<evidence type="ECO:0000256" key="1">
    <source>
        <dbReference type="SAM" id="MobiDB-lite"/>
    </source>
</evidence>
<feature type="non-terminal residue" evidence="3">
    <location>
        <position position="1"/>
    </location>
</feature>
<feature type="compositionally biased region" description="Basic and acidic residues" evidence="1">
    <location>
        <begin position="24"/>
        <end position="47"/>
    </location>
</feature>
<dbReference type="AlphaFoldDB" id="A0A9D9HYV8"/>
<evidence type="ECO:0000313" key="4">
    <source>
        <dbReference type="Proteomes" id="UP000823618"/>
    </source>
</evidence>
<reference evidence="3" key="2">
    <citation type="journal article" date="2021" name="PeerJ">
        <title>Extensive microbial diversity within the chicken gut microbiome revealed by metagenomics and culture.</title>
        <authorList>
            <person name="Gilroy R."/>
            <person name="Ravi A."/>
            <person name="Getino M."/>
            <person name="Pursley I."/>
            <person name="Horton D.L."/>
            <person name="Alikhan N.F."/>
            <person name="Baker D."/>
            <person name="Gharbi K."/>
            <person name="Hall N."/>
            <person name="Watson M."/>
            <person name="Adriaenssens E.M."/>
            <person name="Foster-Nyarko E."/>
            <person name="Jarju S."/>
            <person name="Secka A."/>
            <person name="Antonio M."/>
            <person name="Oren A."/>
            <person name="Chaudhuri R.R."/>
            <person name="La Ragione R."/>
            <person name="Hildebrand F."/>
            <person name="Pallen M.J."/>
        </authorList>
    </citation>
    <scope>NUCLEOTIDE SEQUENCE</scope>
    <source>
        <strain evidence="3">E3-2379</strain>
    </source>
</reference>
<accession>A0A9D9HYV8</accession>
<feature type="compositionally biased region" description="Basic and acidic residues" evidence="1">
    <location>
        <begin position="1"/>
        <end position="10"/>
    </location>
</feature>
<name>A0A9D9HYV8_9FIRM</name>
<keyword evidence="2" id="KW-1133">Transmembrane helix</keyword>
<reference evidence="3" key="1">
    <citation type="submission" date="2020-10" db="EMBL/GenBank/DDBJ databases">
        <authorList>
            <person name="Gilroy R."/>
        </authorList>
    </citation>
    <scope>NUCLEOTIDE SEQUENCE</scope>
    <source>
        <strain evidence="3">E3-2379</strain>
    </source>
</reference>
<feature type="compositionally biased region" description="Low complexity" evidence="1">
    <location>
        <begin position="76"/>
        <end position="86"/>
    </location>
</feature>